<dbReference type="EMBL" id="CP009574">
    <property type="protein sequence ID" value="AIT10285.1"/>
    <property type="molecule type" value="Genomic_DNA"/>
</dbReference>
<organism evidence="2 3">
    <name type="scientific">Candidatus Francisella endociliophora</name>
    <dbReference type="NCBI Taxonomy" id="653937"/>
    <lineage>
        <taxon>Bacteria</taxon>
        <taxon>Pseudomonadati</taxon>
        <taxon>Pseudomonadota</taxon>
        <taxon>Gammaproteobacteria</taxon>
        <taxon>Thiotrichales</taxon>
        <taxon>Francisellaceae</taxon>
        <taxon>Francisella</taxon>
    </lineage>
</organism>
<dbReference type="KEGG" id="frf:LO80_04400"/>
<proteinExistence type="predicted"/>
<dbReference type="AlphaFoldDB" id="A0A097ERU0"/>
<gene>
    <name evidence="2" type="ORF">LO80_04400</name>
</gene>
<dbReference type="Proteomes" id="UP000029672">
    <property type="component" value="Chromosome"/>
</dbReference>
<name>A0A097ERU0_9GAMM</name>
<dbReference type="Gene3D" id="1.10.287.1490">
    <property type="match status" value="1"/>
</dbReference>
<dbReference type="OrthoDB" id="5604644at2"/>
<reference evidence="2 3" key="1">
    <citation type="submission" date="2014-10" db="EMBL/GenBank/DDBJ databases">
        <title>Whole genome sequence of Francisella endociliophora strain FSC1006, isolated from a laboratory culture of the marine ciliate Euplotes raikovi.</title>
        <authorList>
            <person name="Granberg M."/>
            <person name="Backman S."/>
            <person name="Lundmark E."/>
            <person name="Nilsson E."/>
            <person name="Karlsson E."/>
            <person name="Thelaus J."/>
            <person name="Ohrman C."/>
            <person name="Larkeryd A."/>
            <person name="Stenberg P."/>
        </authorList>
    </citation>
    <scope>NUCLEOTIDE SEQUENCE [LARGE SCALE GENOMIC DNA]</scope>
    <source>
        <strain evidence="2 3">FSC1006</strain>
    </source>
</reference>
<evidence type="ECO:0000313" key="3">
    <source>
        <dbReference type="Proteomes" id="UP000029672"/>
    </source>
</evidence>
<evidence type="ECO:0000256" key="1">
    <source>
        <dbReference type="SAM" id="Coils"/>
    </source>
</evidence>
<dbReference type="STRING" id="1547445.LO80_04400"/>
<accession>A0A097ERU0</accession>
<sequence length="153" mass="17058">MFISLLAVLTLNSCTSSKAKQIEELQQTQKQLNDQASESLANIDSLKTKIAKYRLQADDLQKTSDSLAKDIDDLKQAYSNFKDPNNDSAIAVSKELTQKTLQKVKLDEKINQYRSQANGYQAQINDLKATSQTQANKAAEISEQISQLKSTDK</sequence>
<evidence type="ECO:0000313" key="2">
    <source>
        <dbReference type="EMBL" id="AIT10285.1"/>
    </source>
</evidence>
<protein>
    <submittedName>
        <fullName evidence="2">Uncharacterized protein</fullName>
    </submittedName>
</protein>
<feature type="coiled-coil region" evidence="1">
    <location>
        <begin position="103"/>
        <end position="130"/>
    </location>
</feature>
<keyword evidence="1" id="KW-0175">Coiled coil</keyword>
<keyword evidence="3" id="KW-1185">Reference proteome</keyword>
<dbReference type="HOGENOM" id="CLU_1765346_0_0_6"/>
<feature type="coiled-coil region" evidence="1">
    <location>
        <begin position="15"/>
        <end position="77"/>
    </location>
</feature>